<gene>
    <name evidence="1" type="ORF">M8818_003055</name>
</gene>
<protein>
    <submittedName>
        <fullName evidence="1">Uncharacterized protein</fullName>
    </submittedName>
</protein>
<accession>A0ACC3SFU7</accession>
<keyword evidence="2" id="KW-1185">Reference proteome</keyword>
<proteinExistence type="predicted"/>
<comment type="caution">
    <text evidence="1">The sequence shown here is derived from an EMBL/GenBank/DDBJ whole genome shotgun (WGS) entry which is preliminary data.</text>
</comment>
<organism evidence="1 2">
    <name type="scientific">Zalaria obscura</name>
    <dbReference type="NCBI Taxonomy" id="2024903"/>
    <lineage>
        <taxon>Eukaryota</taxon>
        <taxon>Fungi</taxon>
        <taxon>Dikarya</taxon>
        <taxon>Ascomycota</taxon>
        <taxon>Pezizomycotina</taxon>
        <taxon>Dothideomycetes</taxon>
        <taxon>Dothideomycetidae</taxon>
        <taxon>Dothideales</taxon>
        <taxon>Zalariaceae</taxon>
        <taxon>Zalaria</taxon>
    </lineage>
</organism>
<sequence length="160" mass="17794">MAVCRLALDTCTGMRYWYGNAKVPGLGFNAAHQHQHRLCDITGNPSMHEIGRLVALEPESCFNTLGVVGLTIFKPLKILTQSCPPVLTFQPQGFQHAPSPSRPTMANNTQSDMADRRPEGETPSEMLTSTSNLLSTPPFHFRLPIHPPYPLPIPLYHHRL</sequence>
<evidence type="ECO:0000313" key="2">
    <source>
        <dbReference type="Proteomes" id="UP001320706"/>
    </source>
</evidence>
<reference evidence="1" key="1">
    <citation type="submission" date="2024-02" db="EMBL/GenBank/DDBJ databases">
        <title>Metagenome Assembled Genome of Zalaria obscura JY119.</title>
        <authorList>
            <person name="Vighnesh L."/>
            <person name="Jagadeeshwari U."/>
            <person name="Venkata Ramana C."/>
            <person name="Sasikala C."/>
        </authorList>
    </citation>
    <scope>NUCLEOTIDE SEQUENCE</scope>
    <source>
        <strain evidence="1">JY119</strain>
    </source>
</reference>
<name>A0ACC3SFU7_9PEZI</name>
<evidence type="ECO:0000313" key="1">
    <source>
        <dbReference type="EMBL" id="KAK8212890.1"/>
    </source>
</evidence>
<dbReference type="EMBL" id="JAMKPW020000012">
    <property type="protein sequence ID" value="KAK8212890.1"/>
    <property type="molecule type" value="Genomic_DNA"/>
</dbReference>
<dbReference type="Proteomes" id="UP001320706">
    <property type="component" value="Unassembled WGS sequence"/>
</dbReference>